<dbReference type="CDD" id="cd04301">
    <property type="entry name" value="NAT_SF"/>
    <property type="match status" value="1"/>
</dbReference>
<protein>
    <submittedName>
        <fullName evidence="2">GNAT family N-acetyltransferase</fullName>
    </submittedName>
</protein>
<feature type="domain" description="N-acetyltransferase" evidence="1">
    <location>
        <begin position="3"/>
        <end position="143"/>
    </location>
</feature>
<proteinExistence type="predicted"/>
<sequence length="143" mass="16227">MMVDLRPSIAADLEWLVELRAVVLRPDLERLGRFDAHRVRDRMRLAFLPELTRIIVVDGVDAGSITVRVDEDGVRWIEHFYLSPETQGRGVGGAVLRAVLDVPHLGDTRLNVLHGSAAQRLYTRHGFIEDSDDGVDVFMTRRR</sequence>
<reference evidence="2" key="1">
    <citation type="submission" date="2021-03" db="EMBL/GenBank/DDBJ databases">
        <title>Leucobacter chromiisoli sp. nov., isolated from chromium-containing soil of chemical plant.</title>
        <authorList>
            <person name="Xu Z."/>
        </authorList>
    </citation>
    <scope>NUCLEOTIDE SEQUENCE</scope>
    <source>
        <strain evidence="2">K 70/01</strain>
    </source>
</reference>
<comment type="caution">
    <text evidence="2">The sequence shown here is derived from an EMBL/GenBank/DDBJ whole genome shotgun (WGS) entry which is preliminary data.</text>
</comment>
<evidence type="ECO:0000259" key="1">
    <source>
        <dbReference type="PROSITE" id="PS51186"/>
    </source>
</evidence>
<accession>A0A939QF74</accession>
<evidence type="ECO:0000313" key="3">
    <source>
        <dbReference type="Proteomes" id="UP000668403"/>
    </source>
</evidence>
<organism evidence="2 3">
    <name type="scientific">Leucobacter tardus</name>
    <dbReference type="NCBI Taxonomy" id="501483"/>
    <lineage>
        <taxon>Bacteria</taxon>
        <taxon>Bacillati</taxon>
        <taxon>Actinomycetota</taxon>
        <taxon>Actinomycetes</taxon>
        <taxon>Micrococcales</taxon>
        <taxon>Microbacteriaceae</taxon>
        <taxon>Leucobacter</taxon>
    </lineage>
</organism>
<name>A0A939QF74_9MICO</name>
<gene>
    <name evidence="2" type="ORF">J4H85_12050</name>
</gene>
<dbReference type="AlphaFoldDB" id="A0A939QF74"/>
<dbReference type="Gene3D" id="3.40.630.30">
    <property type="match status" value="1"/>
</dbReference>
<keyword evidence="3" id="KW-1185">Reference proteome</keyword>
<dbReference type="Pfam" id="PF13508">
    <property type="entry name" value="Acetyltransf_7"/>
    <property type="match status" value="1"/>
</dbReference>
<dbReference type="GO" id="GO:0016747">
    <property type="term" value="F:acyltransferase activity, transferring groups other than amino-acyl groups"/>
    <property type="evidence" value="ECO:0007669"/>
    <property type="project" value="InterPro"/>
</dbReference>
<dbReference type="Proteomes" id="UP000668403">
    <property type="component" value="Unassembled WGS sequence"/>
</dbReference>
<dbReference type="EMBL" id="JAGFBF010000005">
    <property type="protein sequence ID" value="MBO2990727.1"/>
    <property type="molecule type" value="Genomic_DNA"/>
</dbReference>
<dbReference type="InterPro" id="IPR000182">
    <property type="entry name" value="GNAT_dom"/>
</dbReference>
<dbReference type="RefSeq" id="WP_208239948.1">
    <property type="nucleotide sequence ID" value="NZ_BAAAQU010000002.1"/>
</dbReference>
<dbReference type="InterPro" id="IPR016181">
    <property type="entry name" value="Acyl_CoA_acyltransferase"/>
</dbReference>
<dbReference type="PROSITE" id="PS51186">
    <property type="entry name" value="GNAT"/>
    <property type="match status" value="1"/>
</dbReference>
<evidence type="ECO:0000313" key="2">
    <source>
        <dbReference type="EMBL" id="MBO2990727.1"/>
    </source>
</evidence>
<dbReference type="SUPFAM" id="SSF55729">
    <property type="entry name" value="Acyl-CoA N-acyltransferases (Nat)"/>
    <property type="match status" value="1"/>
</dbReference>